<dbReference type="RefSeq" id="WP_132847384.1">
    <property type="nucleotide sequence ID" value="NZ_CP058648.1"/>
</dbReference>
<evidence type="ECO:0000313" key="3">
    <source>
        <dbReference type="Proteomes" id="UP000295504"/>
    </source>
</evidence>
<dbReference type="Proteomes" id="UP000295504">
    <property type="component" value="Unassembled WGS sequence"/>
</dbReference>
<organism evidence="2 3">
    <name type="scientific">Serpentinicella alkaliphila</name>
    <dbReference type="NCBI Taxonomy" id="1734049"/>
    <lineage>
        <taxon>Bacteria</taxon>
        <taxon>Bacillati</taxon>
        <taxon>Bacillota</taxon>
        <taxon>Clostridia</taxon>
        <taxon>Peptostreptococcales</taxon>
        <taxon>Natronincolaceae</taxon>
        <taxon>Serpentinicella</taxon>
    </lineage>
</organism>
<evidence type="ECO:0000313" key="2">
    <source>
        <dbReference type="EMBL" id="TCQ07033.1"/>
    </source>
</evidence>
<dbReference type="InterPro" id="IPR017259">
    <property type="entry name" value="UCP037672"/>
</dbReference>
<sequence>MINEFIAWLIVVLLIILSVILLCGKGEFLIAGYTMLSKEEKKIYEKNIFNILGIGLSVLALVSAINIYFGEEIPPFLKWTMPWGILIPIALMVILGNTLGRKK</sequence>
<comment type="caution">
    <text evidence="2">The sequence shown here is derived from an EMBL/GenBank/DDBJ whole genome shotgun (WGS) entry which is preliminary data.</text>
</comment>
<name>A0A4R2UH04_9FIRM</name>
<reference evidence="2 3" key="1">
    <citation type="submission" date="2019-03" db="EMBL/GenBank/DDBJ databases">
        <title>Genomic Encyclopedia of Type Strains, Phase IV (KMG-IV): sequencing the most valuable type-strain genomes for metagenomic binning, comparative biology and taxonomic classification.</title>
        <authorList>
            <person name="Goeker M."/>
        </authorList>
    </citation>
    <scope>NUCLEOTIDE SEQUENCE [LARGE SCALE GENOMIC DNA]</scope>
    <source>
        <strain evidence="2 3">DSM 100013</strain>
    </source>
</reference>
<protein>
    <submittedName>
        <fullName evidence="2">Uncharacterized protein DUF3784</fullName>
    </submittedName>
</protein>
<feature type="transmembrane region" description="Helical" evidence="1">
    <location>
        <begin position="48"/>
        <end position="69"/>
    </location>
</feature>
<keyword evidence="1" id="KW-1133">Transmembrane helix</keyword>
<keyword evidence="1" id="KW-0812">Transmembrane</keyword>
<accession>A0A4R2UH04</accession>
<dbReference type="OrthoDB" id="2082701at2"/>
<keyword evidence="1" id="KW-0472">Membrane</keyword>
<gene>
    <name evidence="2" type="ORF">EDD79_100229</name>
</gene>
<keyword evidence="3" id="KW-1185">Reference proteome</keyword>
<proteinExistence type="predicted"/>
<evidence type="ECO:0000256" key="1">
    <source>
        <dbReference type="SAM" id="Phobius"/>
    </source>
</evidence>
<feature type="transmembrane region" description="Helical" evidence="1">
    <location>
        <begin position="81"/>
        <end position="100"/>
    </location>
</feature>
<feature type="transmembrane region" description="Helical" evidence="1">
    <location>
        <begin position="6"/>
        <end position="36"/>
    </location>
</feature>
<dbReference type="Pfam" id="PF12650">
    <property type="entry name" value="DUF3784"/>
    <property type="match status" value="1"/>
</dbReference>
<dbReference type="EMBL" id="SLYC01000002">
    <property type="protein sequence ID" value="TCQ07033.1"/>
    <property type="molecule type" value="Genomic_DNA"/>
</dbReference>
<dbReference type="AlphaFoldDB" id="A0A4R2UH04"/>